<proteinExistence type="inferred from homology"/>
<keyword evidence="2" id="KW-0645">Protease</keyword>
<dbReference type="InterPro" id="IPR005320">
    <property type="entry name" value="Peptidase_S51"/>
</dbReference>
<dbReference type="GO" id="GO:0006508">
    <property type="term" value="P:proteolysis"/>
    <property type="evidence" value="ECO:0007669"/>
    <property type="project" value="UniProtKB-KW"/>
</dbReference>
<sequence>MRKLFLTSGGLPNETRDAFLKLLGKNPQDTRVAFIPTAKDPEEDQSYVQRSLDQLDELGFVYESTDLKEYSKETLGEKLTQFDVIYVNGGNTFYLLDWIRKSGFDQIIGDLLDQGKIYLGVSAGTIVAGPNIETAGWKNLDRNFLNLTDLTGLNLVPFSVFVHYEPEFQTLIESETTRITYPMIVLTDQQAVLGEGTRYKIVGPGNRWVLNDSAEKYA</sequence>
<dbReference type="SUPFAM" id="SSF52317">
    <property type="entry name" value="Class I glutamine amidotransferase-like"/>
    <property type="match status" value="1"/>
</dbReference>
<evidence type="ECO:0000256" key="3">
    <source>
        <dbReference type="ARBA" id="ARBA00022801"/>
    </source>
</evidence>
<keyword evidence="4" id="KW-0720">Serine protease</keyword>
<protein>
    <recommendedName>
        <fullName evidence="7">Peptidase E</fullName>
    </recommendedName>
</protein>
<evidence type="ECO:0000256" key="1">
    <source>
        <dbReference type="ARBA" id="ARBA00006534"/>
    </source>
</evidence>
<evidence type="ECO:0000313" key="5">
    <source>
        <dbReference type="EMBL" id="OGY28983.1"/>
    </source>
</evidence>
<evidence type="ECO:0000256" key="2">
    <source>
        <dbReference type="ARBA" id="ARBA00022670"/>
    </source>
</evidence>
<evidence type="ECO:0000313" key="6">
    <source>
        <dbReference type="Proteomes" id="UP000177821"/>
    </source>
</evidence>
<dbReference type="EMBL" id="MHCX01000037">
    <property type="protein sequence ID" value="OGY28983.1"/>
    <property type="molecule type" value="Genomic_DNA"/>
</dbReference>
<dbReference type="Proteomes" id="UP000177821">
    <property type="component" value="Unassembled WGS sequence"/>
</dbReference>
<accession>A0A1G1WMS3</accession>
<name>A0A1G1WMS3_9BACT</name>
<dbReference type="PANTHER" id="PTHR20842">
    <property type="entry name" value="PROTEASE S51 ALPHA-ASPARTYL DIPEPTIDASE"/>
    <property type="match status" value="1"/>
</dbReference>
<evidence type="ECO:0008006" key="7">
    <source>
        <dbReference type="Google" id="ProtNLM"/>
    </source>
</evidence>
<dbReference type="InterPro" id="IPR029062">
    <property type="entry name" value="Class_I_gatase-like"/>
</dbReference>
<dbReference type="Pfam" id="PF03575">
    <property type="entry name" value="Peptidase_S51"/>
    <property type="match status" value="1"/>
</dbReference>
<dbReference type="AlphaFoldDB" id="A0A1G1WMS3"/>
<dbReference type="PANTHER" id="PTHR20842:SF0">
    <property type="entry name" value="ALPHA-ASPARTYL DIPEPTIDASE"/>
    <property type="match status" value="1"/>
</dbReference>
<reference evidence="5 6" key="1">
    <citation type="journal article" date="2016" name="Nat. Commun.">
        <title>Thousands of microbial genomes shed light on interconnected biogeochemical processes in an aquifer system.</title>
        <authorList>
            <person name="Anantharaman K."/>
            <person name="Brown C.T."/>
            <person name="Hug L.A."/>
            <person name="Sharon I."/>
            <person name="Castelle C.J."/>
            <person name="Probst A.J."/>
            <person name="Thomas B.C."/>
            <person name="Singh A."/>
            <person name="Wilkins M.J."/>
            <person name="Karaoz U."/>
            <person name="Brodie E.L."/>
            <person name="Williams K.H."/>
            <person name="Hubbard S.S."/>
            <person name="Banfield J.F."/>
        </authorList>
    </citation>
    <scope>NUCLEOTIDE SEQUENCE [LARGE SCALE GENOMIC DNA]</scope>
</reference>
<dbReference type="Gene3D" id="3.40.50.880">
    <property type="match status" value="1"/>
</dbReference>
<organism evidence="5 6">
    <name type="scientific">Candidatus Woykebacteria bacterium RIFCSPHIGHO2_02_FULL_43_16b</name>
    <dbReference type="NCBI Taxonomy" id="1802601"/>
    <lineage>
        <taxon>Bacteria</taxon>
        <taxon>Candidatus Woykeibacteriota</taxon>
    </lineage>
</organism>
<evidence type="ECO:0000256" key="4">
    <source>
        <dbReference type="ARBA" id="ARBA00022825"/>
    </source>
</evidence>
<dbReference type="GO" id="GO:0008236">
    <property type="term" value="F:serine-type peptidase activity"/>
    <property type="evidence" value="ECO:0007669"/>
    <property type="project" value="UniProtKB-KW"/>
</dbReference>
<comment type="caution">
    <text evidence="5">The sequence shown here is derived from an EMBL/GenBank/DDBJ whole genome shotgun (WGS) entry which is preliminary data.</text>
</comment>
<keyword evidence="3" id="KW-0378">Hydrolase</keyword>
<comment type="similarity">
    <text evidence="1">Belongs to the peptidase S51 family.</text>
</comment>
<gene>
    <name evidence="5" type="ORF">A3J50_03790</name>
</gene>